<accession>A0A1T4KKA1</accession>
<feature type="transmembrane region" description="Helical" evidence="3">
    <location>
        <begin position="92"/>
        <end position="109"/>
    </location>
</feature>
<organism evidence="5 6">
    <name type="scientific">Garciella nitratireducens DSM 15102</name>
    <dbReference type="NCBI Taxonomy" id="1121911"/>
    <lineage>
        <taxon>Bacteria</taxon>
        <taxon>Bacillati</taxon>
        <taxon>Bacillota</taxon>
        <taxon>Clostridia</taxon>
        <taxon>Eubacteriales</taxon>
        <taxon>Eubacteriaceae</taxon>
        <taxon>Garciella</taxon>
    </lineage>
</organism>
<feature type="transmembrane region" description="Helical" evidence="3">
    <location>
        <begin position="58"/>
        <end position="80"/>
    </location>
</feature>
<feature type="transmembrane region" description="Helical" evidence="3">
    <location>
        <begin position="129"/>
        <end position="147"/>
    </location>
</feature>
<dbReference type="InterPro" id="IPR036457">
    <property type="entry name" value="PPM-type-like_dom_sf"/>
</dbReference>
<protein>
    <submittedName>
        <fullName evidence="5">Serine phosphatase RsbU, regulator of sigma subunit</fullName>
    </submittedName>
</protein>
<evidence type="ECO:0000256" key="1">
    <source>
        <dbReference type="ARBA" id="ARBA00022801"/>
    </source>
</evidence>
<feature type="transmembrane region" description="Helical" evidence="3">
    <location>
        <begin position="199"/>
        <end position="215"/>
    </location>
</feature>
<keyword evidence="3" id="KW-0812">Transmembrane</keyword>
<dbReference type="InterPro" id="IPR052016">
    <property type="entry name" value="Bact_Sigma-Reg"/>
</dbReference>
<evidence type="ECO:0000256" key="2">
    <source>
        <dbReference type="SAM" id="Coils"/>
    </source>
</evidence>
<dbReference type="InterPro" id="IPR033425">
    <property type="entry name" value="MASE3"/>
</dbReference>
<keyword evidence="3" id="KW-1133">Transmembrane helix</keyword>
<reference evidence="5 6" key="1">
    <citation type="submission" date="2017-02" db="EMBL/GenBank/DDBJ databases">
        <authorList>
            <person name="Peterson S.W."/>
        </authorList>
    </citation>
    <scope>NUCLEOTIDE SEQUENCE [LARGE SCALE GENOMIC DNA]</scope>
    <source>
        <strain evidence="5 6">DSM 15102</strain>
    </source>
</reference>
<feature type="transmembrane region" description="Helical" evidence="3">
    <location>
        <begin position="20"/>
        <end position="38"/>
    </location>
</feature>
<dbReference type="EMBL" id="FUWV01000002">
    <property type="protein sequence ID" value="SJZ42862.1"/>
    <property type="molecule type" value="Genomic_DNA"/>
</dbReference>
<dbReference type="InterPro" id="IPR001932">
    <property type="entry name" value="PPM-type_phosphatase-like_dom"/>
</dbReference>
<proteinExistence type="predicted"/>
<evidence type="ECO:0000313" key="6">
    <source>
        <dbReference type="Proteomes" id="UP000196365"/>
    </source>
</evidence>
<sequence length="566" mass="66093">MNIKIKVASKIKEPQKILDLSGYQLVISYFLIGLVMFYGVRFLEESIYQIFTKEHYLILHTLMEFITIIIYTASFLIIYYVGEWDKRLRMKVLAAVFLFVAGIDFWHTFSYSGMPGIFVPSSNQSAICFWVVGRIGFAAGLLISSFIPLEIKVRKIHKWLIVIPPMLLSFIFLFLVSYFPGIFPDFFIEGKGLTIEKYVLEYIIIIMLIIAFINFMREYKKTRSNELPLLLSALILSIFSELSFTNYFSVYDTYNLLGHIYKLIASFLIFKVLFIVNIHHPYYKLNKAEKEIIKYANNLEQLVQQRTEEINQANQEMLRDLEYAKTIQKAIMPVKHAQFDNLEVYSEYVPYEKVGGDFYGFEDLNDSYLAFYIGDVAGHGIPAAMMTIFMKQTIITEKIFQSGFKEIFTPKEVLANLYKEYNATDFPLEMYAVMIYGVYNKKTKDLIFSSAGLNTYPLIYKDGIVEPIEHTGFPICKFDKNYQPEFQNYIIPLKKGNRLLFYTDGIIEVSNRKGELFGEERLIKIFQKKGHLSLEKFSQEILKELNQFTKGVRLNDDVHYFIMEVK</sequence>
<feature type="transmembrane region" description="Helical" evidence="3">
    <location>
        <begin position="260"/>
        <end position="278"/>
    </location>
</feature>
<name>A0A1T4KKA1_9FIRM</name>
<dbReference type="RefSeq" id="WP_159454650.1">
    <property type="nucleotide sequence ID" value="NZ_FUWV01000002.1"/>
</dbReference>
<dbReference type="AlphaFoldDB" id="A0A1T4KKA1"/>
<feature type="transmembrane region" description="Helical" evidence="3">
    <location>
        <begin position="227"/>
        <end position="248"/>
    </location>
</feature>
<evidence type="ECO:0000313" key="5">
    <source>
        <dbReference type="EMBL" id="SJZ42862.1"/>
    </source>
</evidence>
<feature type="transmembrane region" description="Helical" evidence="3">
    <location>
        <begin position="159"/>
        <end position="179"/>
    </location>
</feature>
<dbReference type="OrthoDB" id="9763484at2"/>
<dbReference type="GO" id="GO:0016791">
    <property type="term" value="F:phosphatase activity"/>
    <property type="evidence" value="ECO:0007669"/>
    <property type="project" value="TreeGrafter"/>
</dbReference>
<dbReference type="PANTHER" id="PTHR43156">
    <property type="entry name" value="STAGE II SPORULATION PROTEIN E-RELATED"/>
    <property type="match status" value="1"/>
</dbReference>
<gene>
    <name evidence="5" type="ORF">SAMN02745973_00576</name>
</gene>
<keyword evidence="6" id="KW-1185">Reference proteome</keyword>
<dbReference type="SMART" id="SM00331">
    <property type="entry name" value="PP2C_SIG"/>
    <property type="match status" value="1"/>
</dbReference>
<evidence type="ECO:0000259" key="4">
    <source>
        <dbReference type="SMART" id="SM00331"/>
    </source>
</evidence>
<feature type="domain" description="PPM-type phosphatase" evidence="4">
    <location>
        <begin position="339"/>
        <end position="565"/>
    </location>
</feature>
<keyword evidence="1" id="KW-0378">Hydrolase</keyword>
<evidence type="ECO:0000256" key="3">
    <source>
        <dbReference type="SAM" id="Phobius"/>
    </source>
</evidence>
<dbReference type="Pfam" id="PF07228">
    <property type="entry name" value="SpoIIE"/>
    <property type="match status" value="1"/>
</dbReference>
<dbReference type="Pfam" id="PF17159">
    <property type="entry name" value="MASE3"/>
    <property type="match status" value="1"/>
</dbReference>
<keyword evidence="3" id="KW-0472">Membrane</keyword>
<dbReference type="Gene3D" id="3.60.40.10">
    <property type="entry name" value="PPM-type phosphatase domain"/>
    <property type="match status" value="1"/>
</dbReference>
<dbReference type="PANTHER" id="PTHR43156:SF2">
    <property type="entry name" value="STAGE II SPORULATION PROTEIN E"/>
    <property type="match status" value="1"/>
</dbReference>
<keyword evidence="2" id="KW-0175">Coiled coil</keyword>
<dbReference type="Proteomes" id="UP000196365">
    <property type="component" value="Unassembled WGS sequence"/>
</dbReference>
<feature type="coiled-coil region" evidence="2">
    <location>
        <begin position="285"/>
        <end position="316"/>
    </location>
</feature>